<dbReference type="AlphaFoldDB" id="A0A0K2TLA3"/>
<accession>A0A0K2TLA3</accession>
<proteinExistence type="predicted"/>
<protein>
    <submittedName>
        <fullName evidence="1">Uncharacterized protein</fullName>
    </submittedName>
</protein>
<evidence type="ECO:0000313" key="1">
    <source>
        <dbReference type="EMBL" id="CDW26828.1"/>
    </source>
</evidence>
<reference evidence="1" key="1">
    <citation type="submission" date="2014-05" db="EMBL/GenBank/DDBJ databases">
        <authorList>
            <person name="Chronopoulou M."/>
        </authorList>
    </citation>
    <scope>NUCLEOTIDE SEQUENCE</scope>
    <source>
        <tissue evidence="1">Whole organism</tissue>
    </source>
</reference>
<organism evidence="1">
    <name type="scientific">Lepeophtheirus salmonis</name>
    <name type="common">Salmon louse</name>
    <name type="synonym">Caligus salmonis</name>
    <dbReference type="NCBI Taxonomy" id="72036"/>
    <lineage>
        <taxon>Eukaryota</taxon>
        <taxon>Metazoa</taxon>
        <taxon>Ecdysozoa</taxon>
        <taxon>Arthropoda</taxon>
        <taxon>Crustacea</taxon>
        <taxon>Multicrustacea</taxon>
        <taxon>Hexanauplia</taxon>
        <taxon>Copepoda</taxon>
        <taxon>Siphonostomatoida</taxon>
        <taxon>Caligidae</taxon>
        <taxon>Lepeophtheirus</taxon>
    </lineage>
</organism>
<dbReference type="EMBL" id="HACA01009467">
    <property type="protein sequence ID" value="CDW26828.1"/>
    <property type="molecule type" value="Transcribed_RNA"/>
</dbReference>
<sequence>MTMMDLAKKRLERCSILSNTVKKLVASLFRILNNLDHSIKTTITILTRTLT</sequence>
<name>A0A0K2TLA3_LEPSM</name>